<dbReference type="Pfam" id="PF03407">
    <property type="entry name" value="Nucleotid_trans"/>
    <property type="match status" value="1"/>
</dbReference>
<proteinExistence type="inferred from homology"/>
<dbReference type="InterPro" id="IPR047623">
    <property type="entry name" value="SatP"/>
</dbReference>
<evidence type="ECO:0000256" key="1">
    <source>
        <dbReference type="ARBA" id="ARBA00004141"/>
    </source>
</evidence>
<feature type="region of interest" description="Disordered" evidence="6">
    <location>
        <begin position="479"/>
        <end position="514"/>
    </location>
</feature>
<keyword evidence="8" id="KW-0732">Signal</keyword>
<keyword evidence="3 7" id="KW-0812">Transmembrane</keyword>
<accession>A0AAW1RNT9</accession>
<keyword evidence="5 7" id="KW-0472">Membrane</keyword>
<feature type="domain" description="Nucleotide-diphospho-sugar transferase" evidence="9">
    <location>
        <begin position="578"/>
        <end position="766"/>
    </location>
</feature>
<dbReference type="PANTHER" id="PTHR30178:SF3">
    <property type="entry name" value="SUCCINATE-ACETATE_PROTON SYMPORTER SATP"/>
    <property type="match status" value="1"/>
</dbReference>
<evidence type="ECO:0000256" key="5">
    <source>
        <dbReference type="ARBA" id="ARBA00023136"/>
    </source>
</evidence>
<dbReference type="NCBIfam" id="NF038013">
    <property type="entry name" value="AceTr_1"/>
    <property type="match status" value="1"/>
</dbReference>
<feature type="compositionally biased region" description="Low complexity" evidence="6">
    <location>
        <begin position="481"/>
        <end position="492"/>
    </location>
</feature>
<gene>
    <name evidence="10" type="ORF">WJX81_005124</name>
</gene>
<dbReference type="InterPro" id="IPR000791">
    <property type="entry name" value="Gpr1/Fun34/SatP-like"/>
</dbReference>
<evidence type="ECO:0000313" key="11">
    <source>
        <dbReference type="Proteomes" id="UP001445335"/>
    </source>
</evidence>
<feature type="transmembrane region" description="Helical" evidence="7">
    <location>
        <begin position="211"/>
        <end position="229"/>
    </location>
</feature>
<feature type="transmembrane region" description="Helical" evidence="7">
    <location>
        <begin position="186"/>
        <end position="204"/>
    </location>
</feature>
<protein>
    <recommendedName>
        <fullName evidence="9">Nucleotide-diphospho-sugar transferase domain-containing protein</fullName>
    </recommendedName>
</protein>
<dbReference type="AlphaFoldDB" id="A0AAW1RNT9"/>
<comment type="subcellular location">
    <subcellularLocation>
        <location evidence="1">Membrane</location>
        <topology evidence="1">Multi-pass membrane protein</topology>
    </subcellularLocation>
</comment>
<evidence type="ECO:0000256" key="4">
    <source>
        <dbReference type="ARBA" id="ARBA00022989"/>
    </source>
</evidence>
<dbReference type="PROSITE" id="PS01114">
    <property type="entry name" value="GPR1_FUN34_YAAH"/>
    <property type="match status" value="1"/>
</dbReference>
<dbReference type="InterPro" id="IPR047622">
    <property type="entry name" value="GPR1_FUN34_YAAH"/>
</dbReference>
<evidence type="ECO:0000256" key="3">
    <source>
        <dbReference type="ARBA" id="ARBA00022692"/>
    </source>
</evidence>
<keyword evidence="11" id="KW-1185">Reference proteome</keyword>
<reference evidence="10 11" key="1">
    <citation type="journal article" date="2024" name="Nat. Commun.">
        <title>Phylogenomics reveals the evolutionary origins of lichenization in chlorophyte algae.</title>
        <authorList>
            <person name="Puginier C."/>
            <person name="Libourel C."/>
            <person name="Otte J."/>
            <person name="Skaloud P."/>
            <person name="Haon M."/>
            <person name="Grisel S."/>
            <person name="Petersen M."/>
            <person name="Berrin J.G."/>
            <person name="Delaux P.M."/>
            <person name="Dal Grande F."/>
            <person name="Keller J."/>
        </authorList>
    </citation>
    <scope>NUCLEOTIDE SEQUENCE [LARGE SCALE GENOMIC DNA]</scope>
    <source>
        <strain evidence="10 11">SAG 245.80</strain>
    </source>
</reference>
<dbReference type="GO" id="GO:0005886">
    <property type="term" value="C:plasma membrane"/>
    <property type="evidence" value="ECO:0007669"/>
    <property type="project" value="TreeGrafter"/>
</dbReference>
<evidence type="ECO:0000256" key="6">
    <source>
        <dbReference type="SAM" id="MobiDB-lite"/>
    </source>
</evidence>
<evidence type="ECO:0000256" key="8">
    <source>
        <dbReference type="SAM" id="SignalP"/>
    </source>
</evidence>
<feature type="transmembrane region" description="Helical" evidence="7">
    <location>
        <begin position="336"/>
        <end position="355"/>
    </location>
</feature>
<feature type="chain" id="PRO_5043654426" description="Nucleotide-diphospho-sugar transferase domain-containing protein" evidence="8">
    <location>
        <begin position="24"/>
        <end position="850"/>
    </location>
</feature>
<dbReference type="Proteomes" id="UP001445335">
    <property type="component" value="Unassembled WGS sequence"/>
</dbReference>
<evidence type="ECO:0000256" key="7">
    <source>
        <dbReference type="SAM" id="Phobius"/>
    </source>
</evidence>
<sequence>MSFCLHSSVFLLFAVEPQPGTHSSTGALYTRRRPLPSMPVAKTDRSHGGDLDVAFDLEAPSMRPAEGVHETRITQNAPTGNPAPLGLFAFGLTTALLQGAVTSITEPAAADMTYAFGLFYGGFVQLLAGMWEMYKNNTFAATAFSSYGAFWMGFGIFNIMVKAGTWQGDFNGHAPKHYSFEKAEQMMLSLFGILTFIFFVMTLRMNRALQALFFSLALLFFLLAGGVVNPLLHKIAGWVGLWVGLVAFYAATAILTAEVWEYEWLPIGHVQKTTRSKETIRADSPRVAPNPKVDSLSYGSDVIQRAWEAQLWSGFVRGEVNKVKQAQTPGAKMRSAMLVAVCTLSAAAVACWALLGADPAQAASLPEAATTAWRWQWSGRPGDAAAALRNATQQLSAAAAPAADGFQALEAAWSWAQAARLRRRALAERPPSAWAQLADALGAPRRTRIWRRLQESARAALSGEAVLAGGQRHGIFGSLGGSPAAATSPAAGEKVGAKQGEEERGSDKHLGKPWLAASPHLPAPALEEACYNAAYTDGASGNSAGTVILTSGNKFMLGRLLPRFLKAVKHTLTGDVSNHVVVVALGPSARNVCSGLTARYSHQCVEDPSWDGPEGQYDIGDEWFAAVSMNKLELVLNVMTLGYSVLWMDLDVVAYRNPLPYLIGLSVDVAVPNSRCADTHDEVPLSAGAPLEQDTGLLYADANPRALRFVYDWLRVQRHYRHKLAVEPTLAHDGAIFNMATGPHIQNAFEGQKPLVRIHQLSQDRFSSWCTGPCGCAGTDVVEPVEWTHDEDDEDEGVSSGSLECPEGAMAERLTMHLACAKSLAEKEVLVDVIHTLIEDIRPVDDFLMN</sequence>
<feature type="signal peptide" evidence="8">
    <location>
        <begin position="1"/>
        <end position="23"/>
    </location>
</feature>
<keyword evidence="4 7" id="KW-1133">Transmembrane helix</keyword>
<comment type="caution">
    <text evidence="10">The sequence shown here is derived from an EMBL/GenBank/DDBJ whole genome shotgun (WGS) entry which is preliminary data.</text>
</comment>
<dbReference type="GO" id="GO:0015360">
    <property type="term" value="F:acetate:proton symporter activity"/>
    <property type="evidence" value="ECO:0007669"/>
    <property type="project" value="TreeGrafter"/>
</dbReference>
<dbReference type="PANTHER" id="PTHR30178">
    <property type="entry name" value="INNER MEMBRANE PROTEIN YAAH"/>
    <property type="match status" value="1"/>
</dbReference>
<evidence type="ECO:0000259" key="9">
    <source>
        <dbReference type="Pfam" id="PF03407"/>
    </source>
</evidence>
<feature type="transmembrane region" description="Helical" evidence="7">
    <location>
        <begin position="112"/>
        <end position="131"/>
    </location>
</feature>
<evidence type="ECO:0000256" key="2">
    <source>
        <dbReference type="ARBA" id="ARBA00005587"/>
    </source>
</evidence>
<dbReference type="EMBL" id="JALJOU010000030">
    <property type="protein sequence ID" value="KAK9835026.1"/>
    <property type="molecule type" value="Genomic_DNA"/>
</dbReference>
<feature type="transmembrane region" description="Helical" evidence="7">
    <location>
        <begin position="235"/>
        <end position="257"/>
    </location>
</feature>
<feature type="compositionally biased region" description="Basic and acidic residues" evidence="6">
    <location>
        <begin position="495"/>
        <end position="510"/>
    </location>
</feature>
<name>A0AAW1RNT9_9CHLO</name>
<dbReference type="GO" id="GO:0071422">
    <property type="term" value="P:succinate transmembrane transport"/>
    <property type="evidence" value="ECO:0007669"/>
    <property type="project" value="TreeGrafter"/>
</dbReference>
<evidence type="ECO:0000313" key="10">
    <source>
        <dbReference type="EMBL" id="KAK9835026.1"/>
    </source>
</evidence>
<organism evidence="10 11">
    <name type="scientific">Elliptochloris bilobata</name>
    <dbReference type="NCBI Taxonomy" id="381761"/>
    <lineage>
        <taxon>Eukaryota</taxon>
        <taxon>Viridiplantae</taxon>
        <taxon>Chlorophyta</taxon>
        <taxon>core chlorophytes</taxon>
        <taxon>Trebouxiophyceae</taxon>
        <taxon>Trebouxiophyceae incertae sedis</taxon>
        <taxon>Elliptochloris clade</taxon>
        <taxon>Elliptochloris</taxon>
    </lineage>
</organism>
<dbReference type="Pfam" id="PF01184">
    <property type="entry name" value="Gpr1_Fun34_YaaH"/>
    <property type="match status" value="1"/>
</dbReference>
<comment type="similarity">
    <text evidence="2">Belongs to the acetate uptake transporter (AceTr) (TC 2.A.96) family.</text>
</comment>
<feature type="transmembrane region" description="Helical" evidence="7">
    <location>
        <begin position="138"/>
        <end position="161"/>
    </location>
</feature>
<dbReference type="InterPro" id="IPR005069">
    <property type="entry name" value="Nucl-diP-sugar_transferase"/>
</dbReference>